<comment type="caution">
    <text evidence="3">The sequence shown here is derived from an EMBL/GenBank/DDBJ whole genome shotgun (WGS) entry which is preliminary data.</text>
</comment>
<evidence type="ECO:0000313" key="3">
    <source>
        <dbReference type="EMBL" id="KAK2941609.1"/>
    </source>
</evidence>
<gene>
    <name evidence="3" type="ORF">BLNAU_23486</name>
</gene>
<name>A0ABQ9WQ46_9EUKA</name>
<protein>
    <submittedName>
        <fullName evidence="3">Uncharacterized protein</fullName>
    </submittedName>
</protein>
<feature type="compositionally biased region" description="Low complexity" evidence="1">
    <location>
        <begin position="39"/>
        <end position="53"/>
    </location>
</feature>
<keyword evidence="2" id="KW-0812">Transmembrane</keyword>
<dbReference type="EMBL" id="JARBJD010000484">
    <property type="protein sequence ID" value="KAK2941609.1"/>
    <property type="molecule type" value="Genomic_DNA"/>
</dbReference>
<feature type="region of interest" description="Disordered" evidence="1">
    <location>
        <begin position="37"/>
        <end position="60"/>
    </location>
</feature>
<evidence type="ECO:0000313" key="4">
    <source>
        <dbReference type="Proteomes" id="UP001281761"/>
    </source>
</evidence>
<dbReference type="Proteomes" id="UP001281761">
    <property type="component" value="Unassembled WGS sequence"/>
</dbReference>
<evidence type="ECO:0000256" key="1">
    <source>
        <dbReference type="SAM" id="MobiDB-lite"/>
    </source>
</evidence>
<sequence>METFANTLAQYYAIVALPFVFSIASILVLLATKVDTCGSSSEQPESSPEDSPSTISANTVSTRPDEALVFNPIPSKGTQQPNNPDLTPMRALLQQIQSNVLLPSSSKPTSSADLTIPRLPERRINGLQRIEKLKQQKLEIEASPFPNALSPKSPPRSIPSAVPSPIPFFTPMNVYNGNLTGYPLVRSHSMSVGPFPPLASHYPVRDHRRVHRRSHTSLRSVAVGQPA</sequence>
<proteinExistence type="predicted"/>
<keyword evidence="2" id="KW-1133">Transmembrane helix</keyword>
<accession>A0ABQ9WQ46</accession>
<evidence type="ECO:0000256" key="2">
    <source>
        <dbReference type="SAM" id="Phobius"/>
    </source>
</evidence>
<keyword evidence="4" id="KW-1185">Reference proteome</keyword>
<feature type="transmembrane region" description="Helical" evidence="2">
    <location>
        <begin position="12"/>
        <end position="31"/>
    </location>
</feature>
<reference evidence="3 4" key="1">
    <citation type="journal article" date="2022" name="bioRxiv">
        <title>Genomics of Preaxostyla Flagellates Illuminates Evolutionary Transitions and the Path Towards Mitochondrial Loss.</title>
        <authorList>
            <person name="Novak L.V.F."/>
            <person name="Treitli S.C."/>
            <person name="Pyrih J."/>
            <person name="Halakuc P."/>
            <person name="Pipaliya S.V."/>
            <person name="Vacek V."/>
            <person name="Brzon O."/>
            <person name="Soukal P."/>
            <person name="Eme L."/>
            <person name="Dacks J.B."/>
            <person name="Karnkowska A."/>
            <person name="Elias M."/>
            <person name="Hampl V."/>
        </authorList>
    </citation>
    <scope>NUCLEOTIDE SEQUENCE [LARGE SCALE GENOMIC DNA]</scope>
    <source>
        <strain evidence="3">NAU3</strain>
        <tissue evidence="3">Gut</tissue>
    </source>
</reference>
<keyword evidence="2" id="KW-0472">Membrane</keyword>
<organism evidence="3 4">
    <name type="scientific">Blattamonas nauphoetae</name>
    <dbReference type="NCBI Taxonomy" id="2049346"/>
    <lineage>
        <taxon>Eukaryota</taxon>
        <taxon>Metamonada</taxon>
        <taxon>Preaxostyla</taxon>
        <taxon>Oxymonadida</taxon>
        <taxon>Blattamonas</taxon>
    </lineage>
</organism>